<keyword evidence="2" id="KW-1185">Reference proteome</keyword>
<dbReference type="EMBL" id="CM056743">
    <property type="protein sequence ID" value="KAJ8670785.1"/>
    <property type="molecule type" value="Genomic_DNA"/>
</dbReference>
<comment type="caution">
    <text evidence="1">The sequence shown here is derived from an EMBL/GenBank/DDBJ whole genome shotgun (WGS) entry which is preliminary data.</text>
</comment>
<evidence type="ECO:0000313" key="2">
    <source>
        <dbReference type="Proteomes" id="UP001239111"/>
    </source>
</evidence>
<sequence>MQGQKRDKGRDKLVADPHREYLDEDFSDEATEEKSEQDECSANLLRATYEDEELGKLIRDVQELTTLSDLVDEDWNEQCISAIREFFENPRAACLTVYFDGDVLSAQTSFPRVPVDELTYFVRKPLQVFTSLDFKSKVLFGTVNDNVENSILNIVNNVMAPAFTRITDWPDSILSSFFVAIFIRLPIILSVHIKAF</sequence>
<organism evidence="1 2">
    <name type="scientific">Eretmocerus hayati</name>
    <dbReference type="NCBI Taxonomy" id="131215"/>
    <lineage>
        <taxon>Eukaryota</taxon>
        <taxon>Metazoa</taxon>
        <taxon>Ecdysozoa</taxon>
        <taxon>Arthropoda</taxon>
        <taxon>Hexapoda</taxon>
        <taxon>Insecta</taxon>
        <taxon>Pterygota</taxon>
        <taxon>Neoptera</taxon>
        <taxon>Endopterygota</taxon>
        <taxon>Hymenoptera</taxon>
        <taxon>Apocrita</taxon>
        <taxon>Proctotrupomorpha</taxon>
        <taxon>Chalcidoidea</taxon>
        <taxon>Aphelinidae</taxon>
        <taxon>Aphelininae</taxon>
        <taxon>Eretmocerus</taxon>
    </lineage>
</organism>
<dbReference type="Proteomes" id="UP001239111">
    <property type="component" value="Chromosome 3"/>
</dbReference>
<proteinExistence type="predicted"/>
<gene>
    <name evidence="1" type="ORF">QAD02_002044</name>
</gene>
<reference evidence="1" key="1">
    <citation type="submission" date="2023-04" db="EMBL/GenBank/DDBJ databases">
        <title>A chromosome-level genome assembly of the parasitoid wasp Eretmocerus hayati.</title>
        <authorList>
            <person name="Zhong Y."/>
            <person name="Liu S."/>
            <person name="Liu Y."/>
        </authorList>
    </citation>
    <scope>NUCLEOTIDE SEQUENCE</scope>
    <source>
        <strain evidence="1">ZJU_SS_LIU_2023</strain>
    </source>
</reference>
<accession>A0ACC2NMJ4</accession>
<name>A0ACC2NMJ4_9HYME</name>
<evidence type="ECO:0000313" key="1">
    <source>
        <dbReference type="EMBL" id="KAJ8670785.1"/>
    </source>
</evidence>
<protein>
    <submittedName>
        <fullName evidence="1">Uncharacterized protein</fullName>
    </submittedName>
</protein>